<dbReference type="Proteomes" id="UP000264062">
    <property type="component" value="Unassembled WGS sequence"/>
</dbReference>
<keyword evidence="1" id="KW-0472">Membrane</keyword>
<evidence type="ECO:0008006" key="5">
    <source>
        <dbReference type="Google" id="ProtNLM"/>
    </source>
</evidence>
<keyword evidence="1" id="KW-0812">Transmembrane</keyword>
<dbReference type="AlphaFoldDB" id="A0A350HBR1"/>
<keyword evidence="1" id="KW-1133">Transmembrane helix</keyword>
<feature type="chain" id="PRO_5016749982" description="MotA/TolQ/ExbB proton channel domain-containing protein" evidence="2">
    <location>
        <begin position="23"/>
        <end position="165"/>
    </location>
</feature>
<protein>
    <recommendedName>
        <fullName evidence="5">MotA/TolQ/ExbB proton channel domain-containing protein</fullName>
    </recommendedName>
</protein>
<name>A0A350HBR1_UNCW3</name>
<comment type="caution">
    <text evidence="3">The sequence shown here is derived from an EMBL/GenBank/DDBJ whole genome shotgun (WGS) entry which is preliminary data.</text>
</comment>
<feature type="transmembrane region" description="Helical" evidence="1">
    <location>
        <begin position="140"/>
        <end position="160"/>
    </location>
</feature>
<feature type="transmembrane region" description="Helical" evidence="1">
    <location>
        <begin position="95"/>
        <end position="119"/>
    </location>
</feature>
<dbReference type="EMBL" id="DMZY01000216">
    <property type="protein sequence ID" value="HAV92977.1"/>
    <property type="molecule type" value="Genomic_DNA"/>
</dbReference>
<proteinExistence type="predicted"/>
<organism evidence="3 4">
    <name type="scientific">candidate division WOR-3 bacterium</name>
    <dbReference type="NCBI Taxonomy" id="2052148"/>
    <lineage>
        <taxon>Bacteria</taxon>
        <taxon>Bacteria division WOR-3</taxon>
    </lineage>
</organism>
<gene>
    <name evidence="3" type="ORF">DCW38_07360</name>
</gene>
<evidence type="ECO:0000313" key="3">
    <source>
        <dbReference type="EMBL" id="HAV92977.1"/>
    </source>
</evidence>
<evidence type="ECO:0000256" key="2">
    <source>
        <dbReference type="SAM" id="SignalP"/>
    </source>
</evidence>
<sequence>MAKKITSILLIVAISSSIFTNAREITNNNVESYTDGDKNSVDEDSTMLKELEQNPDIMLIILPGKIDIADRDTLLTSQILRDMVDAKPENKVMNALLAGGVVATAIDGFTVLMITLVAIASNFSDGSTDQLLQEIKRDFLVMNIIASSIIVIAGIGYTLLNRFLK</sequence>
<reference evidence="3 4" key="1">
    <citation type="journal article" date="2018" name="Nat. Biotechnol.">
        <title>A standardized bacterial taxonomy based on genome phylogeny substantially revises the tree of life.</title>
        <authorList>
            <person name="Parks D.H."/>
            <person name="Chuvochina M."/>
            <person name="Waite D.W."/>
            <person name="Rinke C."/>
            <person name="Skarshewski A."/>
            <person name="Chaumeil P.A."/>
            <person name="Hugenholtz P."/>
        </authorList>
    </citation>
    <scope>NUCLEOTIDE SEQUENCE [LARGE SCALE GENOMIC DNA]</scope>
    <source>
        <strain evidence="3">UBA9956</strain>
    </source>
</reference>
<feature type="signal peptide" evidence="2">
    <location>
        <begin position="1"/>
        <end position="22"/>
    </location>
</feature>
<keyword evidence="2" id="KW-0732">Signal</keyword>
<evidence type="ECO:0000313" key="4">
    <source>
        <dbReference type="Proteomes" id="UP000264062"/>
    </source>
</evidence>
<evidence type="ECO:0000256" key="1">
    <source>
        <dbReference type="SAM" id="Phobius"/>
    </source>
</evidence>
<accession>A0A350HBR1</accession>